<dbReference type="RefSeq" id="WP_051760335.1">
    <property type="nucleotide sequence ID" value="NZ_JNFF01000117.1"/>
</dbReference>
<accession>A0A081PC78</accession>
<dbReference type="PANTHER" id="PTHR35332">
    <property type="entry name" value="REGULATION OF ENOLASE PROTEIN 1"/>
    <property type="match status" value="1"/>
</dbReference>
<organism evidence="1 2">
    <name type="scientific">Pedobacter antarcticus 4BY</name>
    <dbReference type="NCBI Taxonomy" id="1358423"/>
    <lineage>
        <taxon>Bacteria</taxon>
        <taxon>Pseudomonadati</taxon>
        <taxon>Bacteroidota</taxon>
        <taxon>Sphingobacteriia</taxon>
        <taxon>Sphingobacteriales</taxon>
        <taxon>Sphingobacteriaceae</taxon>
        <taxon>Pedobacter</taxon>
    </lineage>
</organism>
<dbReference type="AlphaFoldDB" id="A0A081PC78"/>
<evidence type="ECO:0000313" key="2">
    <source>
        <dbReference type="Proteomes" id="UP000028007"/>
    </source>
</evidence>
<evidence type="ECO:0008006" key="3">
    <source>
        <dbReference type="Google" id="ProtNLM"/>
    </source>
</evidence>
<dbReference type="OrthoDB" id="9808724at2"/>
<name>A0A081PC78_9SPHI</name>
<proteinExistence type="predicted"/>
<dbReference type="Pfam" id="PF07081">
    <property type="entry name" value="DUF1349"/>
    <property type="match status" value="1"/>
</dbReference>
<dbReference type="SUPFAM" id="SSF49899">
    <property type="entry name" value="Concanavalin A-like lectins/glucanases"/>
    <property type="match status" value="1"/>
</dbReference>
<dbReference type="GO" id="GO:0005975">
    <property type="term" value="P:carbohydrate metabolic process"/>
    <property type="evidence" value="ECO:0007669"/>
    <property type="project" value="UniProtKB-ARBA"/>
</dbReference>
<dbReference type="Gene3D" id="2.60.120.200">
    <property type="match status" value="1"/>
</dbReference>
<comment type="caution">
    <text evidence="1">The sequence shown here is derived from an EMBL/GenBank/DDBJ whole genome shotgun (WGS) entry which is preliminary data.</text>
</comment>
<reference evidence="1 2" key="1">
    <citation type="journal article" date="1992" name="Int. J. Syst. Bacteriol.">
        <title>Sphingobacterium antarcticus sp. nov. a Psychrotrophic Bacterium from the Soils of Schirmacher Oasis, Antarctica.</title>
        <authorList>
            <person name="Shivaji S."/>
            <person name="Ray M.K."/>
            <person name="Rao N.S."/>
            <person name="Saiserr L."/>
            <person name="Jagannadham M.V."/>
            <person name="Kumar G.S."/>
            <person name="Reddy G."/>
            <person name="Bhargava P.M."/>
        </authorList>
    </citation>
    <scope>NUCLEOTIDE SEQUENCE [LARGE SCALE GENOMIC DNA]</scope>
    <source>
        <strain evidence="1 2">4BY</strain>
    </source>
</reference>
<dbReference type="PROSITE" id="PS51257">
    <property type="entry name" value="PROKAR_LIPOPROTEIN"/>
    <property type="match status" value="1"/>
</dbReference>
<dbReference type="InterPro" id="IPR013320">
    <property type="entry name" value="ConA-like_dom_sf"/>
</dbReference>
<evidence type="ECO:0000313" key="1">
    <source>
        <dbReference type="EMBL" id="KEQ28301.1"/>
    </source>
</evidence>
<sequence>MKTFDNTKISCITTLLGVILVSSCGNHAEKSAQNDSVNTEAVSVRDSARVSGTDCNVQISGINFTKSINGADTLTSLDSRGKVKFSVGEKKDYFSDPNGKLSNTSAPILLSKVDNTKPFTLTAKVTPGFTEKGMYSAGVLYLYVNDNFYQKYCFEQDERGKHRMVTVRTIGTSDDNNHDIVESPWVYMKITSDTQTVASYYSMDKKNWYMVRLYQNNYPKELWVGLSSQSPVDKGMVSDFEEVTLTQESVKDLRMGN</sequence>
<gene>
    <name evidence="1" type="ORF">N180_01310</name>
</gene>
<dbReference type="Proteomes" id="UP000028007">
    <property type="component" value="Unassembled WGS sequence"/>
</dbReference>
<dbReference type="eggNOG" id="COG3506">
    <property type="taxonomic scope" value="Bacteria"/>
</dbReference>
<dbReference type="GO" id="GO:0004553">
    <property type="term" value="F:hydrolase activity, hydrolyzing O-glycosyl compounds"/>
    <property type="evidence" value="ECO:0007669"/>
    <property type="project" value="UniProtKB-ARBA"/>
</dbReference>
<keyword evidence="2" id="KW-1185">Reference proteome</keyword>
<protein>
    <recommendedName>
        <fullName evidence="3">DUF1349 domain-containing protein</fullName>
    </recommendedName>
</protein>
<dbReference type="InterPro" id="IPR009784">
    <property type="entry name" value="DUF1349"/>
</dbReference>
<dbReference type="PANTHER" id="PTHR35332:SF2">
    <property type="entry name" value="REGULATION OF ENOLASE PROTEIN 1"/>
    <property type="match status" value="1"/>
</dbReference>
<dbReference type="EMBL" id="JNFF01000117">
    <property type="protein sequence ID" value="KEQ28301.1"/>
    <property type="molecule type" value="Genomic_DNA"/>
</dbReference>